<feature type="transmembrane region" description="Helical" evidence="1">
    <location>
        <begin position="12"/>
        <end position="33"/>
    </location>
</feature>
<reference evidence="2" key="1">
    <citation type="submission" date="2022-09" db="EMBL/GenBank/DDBJ databases">
        <title>Tahibacter sp. nov., isolated from a fresh water.</title>
        <authorList>
            <person name="Baek J.H."/>
            <person name="Lee J.K."/>
            <person name="Kim J.M."/>
            <person name="Jeon C.O."/>
        </authorList>
    </citation>
    <scope>NUCLEOTIDE SEQUENCE</scope>
    <source>
        <strain evidence="2">W38</strain>
    </source>
</reference>
<feature type="transmembrane region" description="Helical" evidence="1">
    <location>
        <begin position="111"/>
        <end position="133"/>
    </location>
</feature>
<proteinExistence type="predicted"/>
<accession>A0ABY6BMW5</accession>
<sequence>MHTEITPSDRKLVATGLGVALFSSAVLVGLLSLAYGSPAFARGAWTSALLGSFAAAAWGASSSRPLESDEIPYVVGFGLLALAAAAVLLWPTTVLFSQWLAATPRSPFHPAIVAGFGLGVIWLLGSVLAFFRYVRAALRERHHRIGLLTVPVLGFALIYQAVYWLDILQYIYRTL</sequence>
<dbReference type="Proteomes" id="UP001064632">
    <property type="component" value="Chromosome"/>
</dbReference>
<feature type="transmembrane region" description="Helical" evidence="1">
    <location>
        <begin position="71"/>
        <end position="91"/>
    </location>
</feature>
<evidence type="ECO:0008006" key="4">
    <source>
        <dbReference type="Google" id="ProtNLM"/>
    </source>
</evidence>
<protein>
    <recommendedName>
        <fullName evidence="4">Tripartite tricarboxylate transporter TctB family protein</fullName>
    </recommendedName>
</protein>
<keyword evidence="1" id="KW-0812">Transmembrane</keyword>
<dbReference type="RefSeq" id="WP_261696120.1">
    <property type="nucleotide sequence ID" value="NZ_CP104694.1"/>
</dbReference>
<evidence type="ECO:0000313" key="3">
    <source>
        <dbReference type="Proteomes" id="UP001064632"/>
    </source>
</evidence>
<name>A0ABY6BMW5_9GAMM</name>
<keyword evidence="1" id="KW-1133">Transmembrane helix</keyword>
<evidence type="ECO:0000313" key="2">
    <source>
        <dbReference type="EMBL" id="UXI69162.1"/>
    </source>
</evidence>
<gene>
    <name evidence="2" type="ORF">N4264_05805</name>
</gene>
<keyword evidence="3" id="KW-1185">Reference proteome</keyword>
<feature type="transmembrane region" description="Helical" evidence="1">
    <location>
        <begin position="39"/>
        <end position="59"/>
    </location>
</feature>
<organism evidence="2 3">
    <name type="scientific">Tahibacter amnicola</name>
    <dbReference type="NCBI Taxonomy" id="2976241"/>
    <lineage>
        <taxon>Bacteria</taxon>
        <taxon>Pseudomonadati</taxon>
        <taxon>Pseudomonadota</taxon>
        <taxon>Gammaproteobacteria</taxon>
        <taxon>Lysobacterales</taxon>
        <taxon>Rhodanobacteraceae</taxon>
        <taxon>Tahibacter</taxon>
    </lineage>
</organism>
<feature type="transmembrane region" description="Helical" evidence="1">
    <location>
        <begin position="145"/>
        <end position="165"/>
    </location>
</feature>
<dbReference type="EMBL" id="CP104694">
    <property type="protein sequence ID" value="UXI69162.1"/>
    <property type="molecule type" value="Genomic_DNA"/>
</dbReference>
<evidence type="ECO:0000256" key="1">
    <source>
        <dbReference type="SAM" id="Phobius"/>
    </source>
</evidence>
<keyword evidence="1" id="KW-0472">Membrane</keyword>